<keyword evidence="8 10" id="KW-0413">Isomerase</keyword>
<gene>
    <name evidence="12" type="primary">galE</name>
    <name evidence="12" type="ORF">MNR06_02550</name>
</gene>
<feature type="domain" description="NAD-dependent epimerase/dehydratase" evidence="11">
    <location>
        <begin position="4"/>
        <end position="254"/>
    </location>
</feature>
<evidence type="ECO:0000256" key="4">
    <source>
        <dbReference type="ARBA" id="ARBA00007637"/>
    </source>
</evidence>
<evidence type="ECO:0000256" key="7">
    <source>
        <dbReference type="ARBA" id="ARBA00023027"/>
    </source>
</evidence>
<dbReference type="CDD" id="cd05247">
    <property type="entry name" value="UDP_G4E_1_SDR_e"/>
    <property type="match status" value="1"/>
</dbReference>
<dbReference type="InterPro" id="IPR001509">
    <property type="entry name" value="Epimerase_deHydtase"/>
</dbReference>
<comment type="subunit">
    <text evidence="10">Homodimer.</text>
</comment>
<organism evidence="12 13">
    <name type="scientific">Bdellovibrio reynosensis</name>
    <dbReference type="NCBI Taxonomy" id="2835041"/>
    <lineage>
        <taxon>Bacteria</taxon>
        <taxon>Pseudomonadati</taxon>
        <taxon>Bdellovibrionota</taxon>
        <taxon>Bdellovibrionia</taxon>
        <taxon>Bdellovibrionales</taxon>
        <taxon>Pseudobdellovibrionaceae</taxon>
        <taxon>Bdellovibrio</taxon>
    </lineage>
</organism>
<proteinExistence type="inferred from homology"/>
<evidence type="ECO:0000256" key="9">
    <source>
        <dbReference type="ARBA" id="ARBA00023277"/>
    </source>
</evidence>
<accession>A0ABY4CD92</accession>
<dbReference type="Gene3D" id="3.40.50.720">
    <property type="entry name" value="NAD(P)-binding Rossmann-like Domain"/>
    <property type="match status" value="1"/>
</dbReference>
<dbReference type="SUPFAM" id="SSF51735">
    <property type="entry name" value="NAD(P)-binding Rossmann-fold domains"/>
    <property type="match status" value="1"/>
</dbReference>
<keyword evidence="9 10" id="KW-0119">Carbohydrate metabolism</keyword>
<evidence type="ECO:0000259" key="11">
    <source>
        <dbReference type="Pfam" id="PF01370"/>
    </source>
</evidence>
<dbReference type="Pfam" id="PF01370">
    <property type="entry name" value="Epimerase"/>
    <property type="match status" value="1"/>
</dbReference>
<dbReference type="GO" id="GO:0003978">
    <property type="term" value="F:UDP-glucose 4-epimerase activity"/>
    <property type="evidence" value="ECO:0007669"/>
    <property type="project" value="UniProtKB-EC"/>
</dbReference>
<comment type="pathway">
    <text evidence="3 10">Carbohydrate metabolism; galactose metabolism.</text>
</comment>
<evidence type="ECO:0000256" key="1">
    <source>
        <dbReference type="ARBA" id="ARBA00000083"/>
    </source>
</evidence>
<protein>
    <recommendedName>
        <fullName evidence="6 10">UDP-glucose 4-epimerase</fullName>
        <ecNumber evidence="5 10">5.1.3.2</ecNumber>
    </recommendedName>
</protein>
<evidence type="ECO:0000313" key="12">
    <source>
        <dbReference type="EMBL" id="UOF01832.1"/>
    </source>
</evidence>
<name>A0ABY4CD92_9BACT</name>
<keyword evidence="13" id="KW-1185">Reference proteome</keyword>
<dbReference type="PANTHER" id="PTHR43725:SF53">
    <property type="entry name" value="UDP-ARABINOSE 4-EPIMERASE 1"/>
    <property type="match status" value="1"/>
</dbReference>
<evidence type="ECO:0000256" key="5">
    <source>
        <dbReference type="ARBA" id="ARBA00013189"/>
    </source>
</evidence>
<dbReference type="Proteomes" id="UP000830116">
    <property type="component" value="Chromosome"/>
</dbReference>
<evidence type="ECO:0000256" key="10">
    <source>
        <dbReference type="RuleBase" id="RU366046"/>
    </source>
</evidence>
<evidence type="ECO:0000256" key="8">
    <source>
        <dbReference type="ARBA" id="ARBA00023235"/>
    </source>
</evidence>
<dbReference type="PANTHER" id="PTHR43725">
    <property type="entry name" value="UDP-GLUCOSE 4-EPIMERASE"/>
    <property type="match status" value="1"/>
</dbReference>
<evidence type="ECO:0000256" key="6">
    <source>
        <dbReference type="ARBA" id="ARBA00018569"/>
    </source>
</evidence>
<dbReference type="InterPro" id="IPR005886">
    <property type="entry name" value="UDP_G4E"/>
</dbReference>
<dbReference type="EMBL" id="CP093442">
    <property type="protein sequence ID" value="UOF01832.1"/>
    <property type="molecule type" value="Genomic_DNA"/>
</dbReference>
<comment type="catalytic activity">
    <reaction evidence="1 10">
        <text>UDP-alpha-D-glucose = UDP-alpha-D-galactose</text>
        <dbReference type="Rhea" id="RHEA:22168"/>
        <dbReference type="ChEBI" id="CHEBI:58885"/>
        <dbReference type="ChEBI" id="CHEBI:66914"/>
        <dbReference type="EC" id="5.1.3.2"/>
    </reaction>
</comment>
<evidence type="ECO:0000256" key="3">
    <source>
        <dbReference type="ARBA" id="ARBA00004947"/>
    </source>
</evidence>
<dbReference type="NCBIfam" id="TIGR01179">
    <property type="entry name" value="galE"/>
    <property type="match status" value="1"/>
</dbReference>
<evidence type="ECO:0000256" key="2">
    <source>
        <dbReference type="ARBA" id="ARBA00001911"/>
    </source>
</evidence>
<dbReference type="EC" id="5.1.3.2" evidence="5 10"/>
<reference evidence="12" key="1">
    <citation type="submission" date="2022-03" db="EMBL/GenBank/DDBJ databases">
        <title>Genome Identification and Characterization of new species Bdellovibrio reynosense LBG001 sp. nov. from a Mexico soil sample.</title>
        <authorList>
            <person name="Camilli A."/>
            <person name="Ajao Y."/>
            <person name="Guo X."/>
        </authorList>
    </citation>
    <scope>NUCLEOTIDE SEQUENCE</scope>
    <source>
        <strain evidence="12">LBG001</strain>
    </source>
</reference>
<dbReference type="Gene3D" id="3.90.25.10">
    <property type="entry name" value="UDP-galactose 4-epimerase, domain 1"/>
    <property type="match status" value="1"/>
</dbReference>
<dbReference type="InterPro" id="IPR036291">
    <property type="entry name" value="NAD(P)-bd_dom_sf"/>
</dbReference>
<sequence>MRTLVTGSAGYIGSHATNALLKSGFDVVSYDNLSTGFRSSIPEHVQFIEGDVRDTAKLTKALRDNKIEAVIHFAAKLKVPESLTLPLDYYDNNISGTISLIQACRSAGVDKVIFSSTAAVYGTSNGDKGLVHEGSIISPINPYGSSKLMAEKILADAEPAHGIRSVALRYFNVAGAALDGKNGQRTADASHLIKVASEAAVGKRHFVQVFGTDYATKDGSAVRDYIHVEDLIDAHLLALGYLRDGGSSQVLNCGYGKGYTVLEVLETMKRISGASFSISHQNRRTGDAPHLVADATKLRNLLGWTPQRDDLELICRTSYEWEKRQSTAPA</sequence>
<comment type="cofactor">
    <cofactor evidence="2 10">
        <name>NAD(+)</name>
        <dbReference type="ChEBI" id="CHEBI:57540"/>
    </cofactor>
</comment>
<comment type="similarity">
    <text evidence="4 10">Belongs to the NAD(P)-dependent epimerase/dehydratase family.</text>
</comment>
<evidence type="ECO:0000313" key="13">
    <source>
        <dbReference type="Proteomes" id="UP000830116"/>
    </source>
</evidence>
<keyword evidence="7 10" id="KW-0520">NAD</keyword>
<dbReference type="RefSeq" id="WP_243538450.1">
    <property type="nucleotide sequence ID" value="NZ_CP093442.1"/>
</dbReference>